<name>A0A9P6BCQ5_9AGAM</name>
<dbReference type="Proteomes" id="UP000886523">
    <property type="component" value="Unassembled WGS sequence"/>
</dbReference>
<dbReference type="AlphaFoldDB" id="A0A9P6BCQ5"/>
<dbReference type="Pfam" id="PF01370">
    <property type="entry name" value="Epimerase"/>
    <property type="match status" value="1"/>
</dbReference>
<feature type="non-terminal residue" evidence="4">
    <location>
        <position position="1"/>
    </location>
</feature>
<evidence type="ECO:0000313" key="4">
    <source>
        <dbReference type="EMBL" id="KAF9520965.1"/>
    </source>
</evidence>
<keyword evidence="5" id="KW-1185">Reference proteome</keyword>
<feature type="domain" description="NAD-dependent epimerase/dehydratase" evidence="3">
    <location>
        <begin position="10"/>
        <end position="264"/>
    </location>
</feature>
<dbReference type="SUPFAM" id="SSF51735">
    <property type="entry name" value="NAD(P)-binding Rossmann-fold domains"/>
    <property type="match status" value="1"/>
</dbReference>
<gene>
    <name evidence="4" type="ORF">BS47DRAFT_1335050</name>
</gene>
<organism evidence="4 5">
    <name type="scientific">Hydnum rufescens UP504</name>
    <dbReference type="NCBI Taxonomy" id="1448309"/>
    <lineage>
        <taxon>Eukaryota</taxon>
        <taxon>Fungi</taxon>
        <taxon>Dikarya</taxon>
        <taxon>Basidiomycota</taxon>
        <taxon>Agaricomycotina</taxon>
        <taxon>Agaricomycetes</taxon>
        <taxon>Cantharellales</taxon>
        <taxon>Hydnaceae</taxon>
        <taxon>Hydnum</taxon>
    </lineage>
</organism>
<evidence type="ECO:0000259" key="3">
    <source>
        <dbReference type="Pfam" id="PF01370"/>
    </source>
</evidence>
<protein>
    <recommendedName>
        <fullName evidence="3">NAD-dependent epimerase/dehydratase domain-containing protein</fullName>
    </recommendedName>
</protein>
<dbReference type="OrthoDB" id="2735536at2759"/>
<evidence type="ECO:0000256" key="1">
    <source>
        <dbReference type="ARBA" id="ARBA00023002"/>
    </source>
</evidence>
<dbReference type="InterPro" id="IPR050425">
    <property type="entry name" value="NAD(P)_dehydrat-like"/>
</dbReference>
<dbReference type="PANTHER" id="PTHR10366:SF564">
    <property type="entry name" value="STEROL-4-ALPHA-CARBOXYLATE 3-DEHYDROGENASE, DECARBOXYLATING"/>
    <property type="match status" value="1"/>
</dbReference>
<proteinExistence type="inferred from homology"/>
<evidence type="ECO:0000313" key="5">
    <source>
        <dbReference type="Proteomes" id="UP000886523"/>
    </source>
</evidence>
<dbReference type="GO" id="GO:0016616">
    <property type="term" value="F:oxidoreductase activity, acting on the CH-OH group of donors, NAD or NADP as acceptor"/>
    <property type="evidence" value="ECO:0007669"/>
    <property type="project" value="TreeGrafter"/>
</dbReference>
<evidence type="ECO:0000256" key="2">
    <source>
        <dbReference type="ARBA" id="ARBA00023445"/>
    </source>
</evidence>
<keyword evidence="1" id="KW-0560">Oxidoreductase</keyword>
<dbReference type="PANTHER" id="PTHR10366">
    <property type="entry name" value="NAD DEPENDENT EPIMERASE/DEHYDRATASE"/>
    <property type="match status" value="1"/>
</dbReference>
<dbReference type="EMBL" id="MU128909">
    <property type="protein sequence ID" value="KAF9520965.1"/>
    <property type="molecule type" value="Genomic_DNA"/>
</dbReference>
<accession>A0A9P6BCQ5</accession>
<reference evidence="4" key="1">
    <citation type="journal article" date="2020" name="Nat. Commun.">
        <title>Large-scale genome sequencing of mycorrhizal fungi provides insights into the early evolution of symbiotic traits.</title>
        <authorList>
            <person name="Miyauchi S."/>
            <person name="Kiss E."/>
            <person name="Kuo A."/>
            <person name="Drula E."/>
            <person name="Kohler A."/>
            <person name="Sanchez-Garcia M."/>
            <person name="Morin E."/>
            <person name="Andreopoulos B."/>
            <person name="Barry K.W."/>
            <person name="Bonito G."/>
            <person name="Buee M."/>
            <person name="Carver A."/>
            <person name="Chen C."/>
            <person name="Cichocki N."/>
            <person name="Clum A."/>
            <person name="Culley D."/>
            <person name="Crous P.W."/>
            <person name="Fauchery L."/>
            <person name="Girlanda M."/>
            <person name="Hayes R.D."/>
            <person name="Keri Z."/>
            <person name="LaButti K."/>
            <person name="Lipzen A."/>
            <person name="Lombard V."/>
            <person name="Magnuson J."/>
            <person name="Maillard F."/>
            <person name="Murat C."/>
            <person name="Nolan M."/>
            <person name="Ohm R.A."/>
            <person name="Pangilinan J."/>
            <person name="Pereira M.F."/>
            <person name="Perotto S."/>
            <person name="Peter M."/>
            <person name="Pfister S."/>
            <person name="Riley R."/>
            <person name="Sitrit Y."/>
            <person name="Stielow J.B."/>
            <person name="Szollosi G."/>
            <person name="Zifcakova L."/>
            <person name="Stursova M."/>
            <person name="Spatafora J.W."/>
            <person name="Tedersoo L."/>
            <person name="Vaario L.M."/>
            <person name="Yamada A."/>
            <person name="Yan M."/>
            <person name="Wang P."/>
            <person name="Xu J."/>
            <person name="Bruns T."/>
            <person name="Baldrian P."/>
            <person name="Vilgalys R."/>
            <person name="Dunand C."/>
            <person name="Henrissat B."/>
            <person name="Grigoriev I.V."/>
            <person name="Hibbett D."/>
            <person name="Nagy L.G."/>
            <person name="Martin F.M."/>
        </authorList>
    </citation>
    <scope>NUCLEOTIDE SEQUENCE</scope>
    <source>
        <strain evidence="4">UP504</strain>
    </source>
</reference>
<sequence length="346" mass="37772">MPLVQAPSKILVTGASGFLAAHICRILLEHGFEVVGTVRDAKKGEYLQHLFESFQRKFTFIVIEDIQETGCFDEAVKGIDAVIHTASPFHLVADDPQDIIGPAVKGTTGILESILKNGHDVKRVIITSSTASVIGPKSTVPYTFTEADWNTYSVELIEKEGKNAPGGHKYRASKTLAERSAWEFVEKHGKDIKFDLATINPTLVFGPSIHEVSNFKYLNESLAQFHAYITSPPKTQSIIGSSGNYVDVRDTALAHVLALEIESAGGERFILSNGPFTIQKIYDILREAGVSNIPEGCPGQDQDVVHSPEDGSKATRLLGLKYTTMKETVMDTLSSIQQRFPAVAAQ</sequence>
<dbReference type="CDD" id="cd05227">
    <property type="entry name" value="AR_SDR_e"/>
    <property type="match status" value="1"/>
</dbReference>
<comment type="caution">
    <text evidence="4">The sequence shown here is derived from an EMBL/GenBank/DDBJ whole genome shotgun (WGS) entry which is preliminary data.</text>
</comment>
<dbReference type="Gene3D" id="3.40.50.720">
    <property type="entry name" value="NAD(P)-binding Rossmann-like Domain"/>
    <property type="match status" value="1"/>
</dbReference>
<dbReference type="InterPro" id="IPR036291">
    <property type="entry name" value="NAD(P)-bd_dom_sf"/>
</dbReference>
<comment type="similarity">
    <text evidence="2">Belongs to the NAD(P)-dependent epimerase/dehydratase family. Dihydroflavonol-4-reductase subfamily.</text>
</comment>
<dbReference type="InterPro" id="IPR001509">
    <property type="entry name" value="Epimerase_deHydtase"/>
</dbReference>